<keyword evidence="3 10" id="KW-0732">Signal</keyword>
<sequence>MVHRHAVAGRRAALTVLGTLVLTGLPPAMAADPPPTPAQVPSAARTLGADRPSAETLRALQHDLGLTPDQAAARLVNEAEAGTRAGRLHNTLGTRFAGAWVGGTTSAELTVATTDAADAPAIEAQGAKAAVVRSSLGELRSVKAKLDAAAARVSTQDTPVWYVDVPANRVMVQATSRPAADAFLRAAGVPDRDVGVRVSATRPRALEDLRGGDGYYIENATRCSVGFSVMSSAQSGAVAADGTQGFVTAGHCGKTGQKTTGYNKTDLGTFQASTFPGKDMSWVGANSTWTPKPEVKGLGGSMVQVTGSTESLVGSAVCRSGSTTGWHCGLIEQHDVSVSYGQGTVDGLSQTTVCAEPGDSGGSFIAGSQAQGVTSGGSGDCTSGGTTYYQPVNPILQDFGLTLMTSTGSVETPAPQEGGAADSWATSRVYPVGATVTYGGVRYQCLQAHQAQGAWAPAGTPALWQRL</sequence>
<dbReference type="SMART" id="SM00495">
    <property type="entry name" value="ChtBD3"/>
    <property type="match status" value="1"/>
</dbReference>
<dbReference type="InterPro" id="IPR009003">
    <property type="entry name" value="Peptidase_S1_PA"/>
</dbReference>
<dbReference type="GO" id="GO:0004553">
    <property type="term" value="F:hydrolase activity, hydrolyzing O-glycosyl compounds"/>
    <property type="evidence" value="ECO:0007669"/>
    <property type="project" value="InterPro"/>
</dbReference>
<dbReference type="InterPro" id="IPR004236">
    <property type="entry name" value="Pept_S1_alpha_lytic"/>
</dbReference>
<evidence type="ECO:0000256" key="1">
    <source>
        <dbReference type="ARBA" id="ARBA00007664"/>
    </source>
</evidence>
<dbReference type="Gene3D" id="3.30.300.50">
    <property type="match status" value="2"/>
</dbReference>
<evidence type="ECO:0000256" key="6">
    <source>
        <dbReference type="ARBA" id="ARBA00023145"/>
    </source>
</evidence>
<dbReference type="InterPro" id="IPR003610">
    <property type="entry name" value="CBM5/12"/>
</dbReference>
<feature type="disulfide bond" evidence="9">
    <location>
        <begin position="354"/>
        <end position="381"/>
    </location>
</feature>
<name>A0A918BB24_9ACTN</name>
<dbReference type="Gene3D" id="2.40.10.10">
    <property type="entry name" value="Trypsin-like serine proteases"/>
    <property type="match status" value="2"/>
</dbReference>
<dbReference type="InterPro" id="IPR035070">
    <property type="entry name" value="Streptogrisin_prodomain"/>
</dbReference>
<dbReference type="SUPFAM" id="SSF50494">
    <property type="entry name" value="Trypsin-like serine proteases"/>
    <property type="match status" value="1"/>
</dbReference>
<gene>
    <name evidence="12" type="ORF">GCM10010145_20430</name>
</gene>
<feature type="chain" id="PRO_5037249129" evidence="10">
    <location>
        <begin position="31"/>
        <end position="467"/>
    </location>
</feature>
<feature type="signal peptide" evidence="10">
    <location>
        <begin position="1"/>
        <end position="30"/>
    </location>
</feature>
<dbReference type="PIRSF" id="PIRSF001134">
    <property type="entry name" value="Streptogrisin"/>
    <property type="match status" value="1"/>
</dbReference>
<keyword evidence="7 9" id="KW-1015">Disulfide bond</keyword>
<evidence type="ECO:0000256" key="9">
    <source>
        <dbReference type="PIRSR" id="PIRSR001134-2"/>
    </source>
</evidence>
<dbReference type="SUPFAM" id="SSF54806">
    <property type="entry name" value="Alpha-lytic protease prodomain"/>
    <property type="match status" value="1"/>
</dbReference>
<feature type="domain" description="Chitin-binding type-3" evidence="11">
    <location>
        <begin position="421"/>
        <end position="467"/>
    </location>
</feature>
<accession>A0A918BB24</accession>
<evidence type="ECO:0000256" key="4">
    <source>
        <dbReference type="ARBA" id="ARBA00022801"/>
    </source>
</evidence>
<dbReference type="Proteomes" id="UP000620156">
    <property type="component" value="Unassembled WGS sequence"/>
</dbReference>
<dbReference type="GO" id="GO:0005576">
    <property type="term" value="C:extracellular region"/>
    <property type="evidence" value="ECO:0007669"/>
    <property type="project" value="InterPro"/>
</dbReference>
<keyword evidence="4" id="KW-0378">Hydrolase</keyword>
<comment type="caution">
    <text evidence="12">The sequence shown here is derived from an EMBL/GenBank/DDBJ whole genome shotgun (WGS) entry which is preliminary data.</text>
</comment>
<keyword evidence="13" id="KW-1185">Reference proteome</keyword>
<dbReference type="InterPro" id="IPR037295">
    <property type="entry name" value="Alpha-lytic_protease_prodomain"/>
</dbReference>
<dbReference type="PRINTS" id="PR00861">
    <property type="entry name" value="ALYTICPTASE"/>
</dbReference>
<proteinExistence type="inferred from homology"/>
<reference evidence="12" key="1">
    <citation type="journal article" date="2014" name="Int. J. Syst. Evol. Microbiol.">
        <title>Complete genome sequence of Corynebacterium casei LMG S-19264T (=DSM 44701T), isolated from a smear-ripened cheese.</title>
        <authorList>
            <consortium name="US DOE Joint Genome Institute (JGI-PGF)"/>
            <person name="Walter F."/>
            <person name="Albersmeier A."/>
            <person name="Kalinowski J."/>
            <person name="Ruckert C."/>
        </authorList>
    </citation>
    <scope>NUCLEOTIDE SEQUENCE</scope>
    <source>
        <strain evidence="12">JCM 3131</strain>
    </source>
</reference>
<feature type="active site" description="Charge relay system" evidence="8">
    <location>
        <position position="279"/>
    </location>
</feature>
<feature type="disulfide bond" evidence="9">
    <location>
        <begin position="223"/>
        <end position="252"/>
    </location>
</feature>
<dbReference type="Gene3D" id="2.10.10.20">
    <property type="entry name" value="Carbohydrate-binding module superfamily 5/12"/>
    <property type="match status" value="1"/>
</dbReference>
<protein>
    <submittedName>
        <fullName evidence="12">Serine protease</fullName>
    </submittedName>
</protein>
<dbReference type="AlphaFoldDB" id="A0A918BB24"/>
<dbReference type="CDD" id="cd21112">
    <property type="entry name" value="alphaLP-like"/>
    <property type="match status" value="1"/>
</dbReference>
<dbReference type="GO" id="GO:0005975">
    <property type="term" value="P:carbohydrate metabolic process"/>
    <property type="evidence" value="ECO:0007669"/>
    <property type="project" value="InterPro"/>
</dbReference>
<keyword evidence="2 12" id="KW-0645">Protease</keyword>
<dbReference type="InterPro" id="IPR001316">
    <property type="entry name" value="Pept_S1A_streptogrisin"/>
</dbReference>
<reference evidence="12" key="2">
    <citation type="submission" date="2020-09" db="EMBL/GenBank/DDBJ databases">
        <authorList>
            <person name="Sun Q."/>
            <person name="Ohkuma M."/>
        </authorList>
    </citation>
    <scope>NUCLEOTIDE SEQUENCE</scope>
    <source>
        <strain evidence="12">JCM 3131</strain>
    </source>
</reference>
<evidence type="ECO:0000313" key="13">
    <source>
        <dbReference type="Proteomes" id="UP000620156"/>
    </source>
</evidence>
<feature type="disulfide bond" evidence="9">
    <location>
        <begin position="318"/>
        <end position="328"/>
    </location>
</feature>
<evidence type="ECO:0000256" key="8">
    <source>
        <dbReference type="PIRSR" id="PIRSR001134-1"/>
    </source>
</evidence>
<dbReference type="GO" id="GO:0030246">
    <property type="term" value="F:carbohydrate binding"/>
    <property type="evidence" value="ECO:0007669"/>
    <property type="project" value="InterPro"/>
</dbReference>
<evidence type="ECO:0000313" key="12">
    <source>
        <dbReference type="EMBL" id="GGQ51164.1"/>
    </source>
</evidence>
<feature type="active site" description="Charge relay system" evidence="8">
    <location>
        <position position="360"/>
    </location>
</feature>
<dbReference type="Pfam" id="PF02983">
    <property type="entry name" value="Pro_Al_protease"/>
    <property type="match status" value="1"/>
</dbReference>
<organism evidence="12 13">
    <name type="scientific">Streptomyces ruber</name>
    <dbReference type="NCBI Taxonomy" id="83378"/>
    <lineage>
        <taxon>Bacteria</taxon>
        <taxon>Bacillati</taxon>
        <taxon>Actinomycetota</taxon>
        <taxon>Actinomycetes</taxon>
        <taxon>Kitasatosporales</taxon>
        <taxon>Streptomycetaceae</taxon>
        <taxon>Streptomyces</taxon>
    </lineage>
</organism>
<dbReference type="SUPFAM" id="SSF51055">
    <property type="entry name" value="Carbohydrate binding domain"/>
    <property type="match status" value="1"/>
</dbReference>
<evidence type="ECO:0000256" key="10">
    <source>
        <dbReference type="SAM" id="SignalP"/>
    </source>
</evidence>
<dbReference type="GO" id="GO:0004252">
    <property type="term" value="F:serine-type endopeptidase activity"/>
    <property type="evidence" value="ECO:0007669"/>
    <property type="project" value="InterPro"/>
</dbReference>
<evidence type="ECO:0000256" key="3">
    <source>
        <dbReference type="ARBA" id="ARBA00022729"/>
    </source>
</evidence>
<keyword evidence="6" id="KW-0865">Zymogen</keyword>
<dbReference type="InterPro" id="IPR036573">
    <property type="entry name" value="CBM_sf_5/12"/>
</dbReference>
<evidence type="ECO:0000256" key="2">
    <source>
        <dbReference type="ARBA" id="ARBA00022670"/>
    </source>
</evidence>
<dbReference type="EMBL" id="BMQK01000003">
    <property type="protein sequence ID" value="GGQ51164.1"/>
    <property type="molecule type" value="Genomic_DNA"/>
</dbReference>
<dbReference type="GO" id="GO:0006508">
    <property type="term" value="P:proteolysis"/>
    <property type="evidence" value="ECO:0007669"/>
    <property type="project" value="UniProtKB-KW"/>
</dbReference>
<comment type="similarity">
    <text evidence="1">Belongs to the peptidase S1 family.</text>
</comment>
<evidence type="ECO:0000256" key="7">
    <source>
        <dbReference type="ARBA" id="ARBA00023157"/>
    </source>
</evidence>
<dbReference type="RefSeq" id="WP_189216373.1">
    <property type="nucleotide sequence ID" value="NZ_BMQK01000003.1"/>
</dbReference>
<dbReference type="Pfam" id="PF02839">
    <property type="entry name" value="CBM_5_12"/>
    <property type="match status" value="1"/>
</dbReference>
<evidence type="ECO:0000259" key="11">
    <source>
        <dbReference type="SMART" id="SM00495"/>
    </source>
</evidence>
<keyword evidence="5" id="KW-0720">Serine protease</keyword>
<dbReference type="CDD" id="cd12214">
    <property type="entry name" value="ChiA1_BD"/>
    <property type="match status" value="1"/>
</dbReference>
<dbReference type="InterPro" id="IPR043504">
    <property type="entry name" value="Peptidase_S1_PA_chymotrypsin"/>
</dbReference>
<feature type="active site" description="Charge relay system" evidence="8">
    <location>
        <position position="251"/>
    </location>
</feature>
<evidence type="ECO:0000256" key="5">
    <source>
        <dbReference type="ARBA" id="ARBA00022825"/>
    </source>
</evidence>